<evidence type="ECO:0000313" key="3">
    <source>
        <dbReference type="Proteomes" id="UP001267426"/>
    </source>
</evidence>
<dbReference type="InterPro" id="IPR036873">
    <property type="entry name" value="Rhodanese-like_dom_sf"/>
</dbReference>
<keyword evidence="3" id="KW-1185">Reference proteome</keyword>
<dbReference type="CDD" id="cd00757">
    <property type="entry name" value="ThiF_MoeB_HesA_family"/>
    <property type="match status" value="1"/>
</dbReference>
<dbReference type="EMBL" id="JAVRHT010000034">
    <property type="protein sequence ID" value="MDT0632670.1"/>
    <property type="molecule type" value="Genomic_DNA"/>
</dbReference>
<keyword evidence="2" id="KW-0808">Transferase</keyword>
<accession>A0ABU3BTP7</accession>
<keyword evidence="2" id="KW-0548">Nucleotidyltransferase</keyword>
<sequence length="368" mass="38935">MEIQTSARYHRQVLLPEVGLKGQKRLGAASVLIVGAGGLGTPAATYLAAAGVGRLGLIDFDRVDETNLHRQVLYTPEDVGEAKVDAIAQRLTAQNPGVVIDRHASRLDDSNALDLVGAYDLVLDGTDTFATRYLVNDASVLTGTPNVFASISRFDGQASVFGAPGGPCYRCLFPAPPPAGLVPNCAEGGVLGVLPGLLGTIQATETLKLLLGIGNPLVGRLLLVDALGMAFRELRVDPDPACPVCGDHPTLTHLTPTQPMASVPETTVRDLKTRIDAGDRPFILDVREADEYEGANIGGALIPLGELPDRIDEIREHQNEDVVVHCRSGGRSAKAVEYLRANGFPNAVNLKGGIHAWSDEVDPSLPKV</sequence>
<evidence type="ECO:0000259" key="1">
    <source>
        <dbReference type="PROSITE" id="PS50206"/>
    </source>
</evidence>
<dbReference type="CDD" id="cd00158">
    <property type="entry name" value="RHOD"/>
    <property type="match status" value="1"/>
</dbReference>
<dbReference type="Gene3D" id="3.40.50.720">
    <property type="entry name" value="NAD(P)-binding Rossmann-like Domain"/>
    <property type="match status" value="1"/>
</dbReference>
<dbReference type="PANTHER" id="PTHR10953:SF102">
    <property type="entry name" value="ADENYLYLTRANSFERASE AND SULFURTRANSFERASE MOCS3"/>
    <property type="match status" value="1"/>
</dbReference>
<name>A0ABU3BTP7_9BACT</name>
<dbReference type="RefSeq" id="WP_311664778.1">
    <property type="nucleotide sequence ID" value="NZ_JAVRHT010000034.1"/>
</dbReference>
<dbReference type="GO" id="GO:0016779">
    <property type="term" value="F:nucleotidyltransferase activity"/>
    <property type="evidence" value="ECO:0007669"/>
    <property type="project" value="UniProtKB-KW"/>
</dbReference>
<dbReference type="InterPro" id="IPR000594">
    <property type="entry name" value="ThiF_NAD_FAD-bd"/>
</dbReference>
<dbReference type="InterPro" id="IPR045886">
    <property type="entry name" value="ThiF/MoeB/HesA"/>
</dbReference>
<proteinExistence type="predicted"/>
<dbReference type="NCBIfam" id="NF004281">
    <property type="entry name" value="PRK05690.1"/>
    <property type="match status" value="1"/>
</dbReference>
<dbReference type="Gene3D" id="3.40.250.10">
    <property type="entry name" value="Rhodanese-like domain"/>
    <property type="match status" value="1"/>
</dbReference>
<dbReference type="Pfam" id="PF00581">
    <property type="entry name" value="Rhodanese"/>
    <property type="match status" value="1"/>
</dbReference>
<dbReference type="SUPFAM" id="SSF69572">
    <property type="entry name" value="Activating enzymes of the ubiquitin-like proteins"/>
    <property type="match status" value="1"/>
</dbReference>
<dbReference type="PANTHER" id="PTHR10953">
    <property type="entry name" value="UBIQUITIN-ACTIVATING ENZYME E1"/>
    <property type="match status" value="1"/>
</dbReference>
<dbReference type="Pfam" id="PF00899">
    <property type="entry name" value="ThiF"/>
    <property type="match status" value="1"/>
</dbReference>
<organism evidence="2 3">
    <name type="scientific">Rubrivirga litoralis</name>
    <dbReference type="NCBI Taxonomy" id="3075598"/>
    <lineage>
        <taxon>Bacteria</taxon>
        <taxon>Pseudomonadati</taxon>
        <taxon>Rhodothermota</taxon>
        <taxon>Rhodothermia</taxon>
        <taxon>Rhodothermales</taxon>
        <taxon>Rubricoccaceae</taxon>
        <taxon>Rubrivirga</taxon>
    </lineage>
</organism>
<reference evidence="2 3" key="1">
    <citation type="submission" date="2023-09" db="EMBL/GenBank/DDBJ databases">
        <authorList>
            <person name="Rey-Velasco X."/>
        </authorList>
    </citation>
    <scope>NUCLEOTIDE SEQUENCE [LARGE SCALE GENOMIC DNA]</scope>
    <source>
        <strain evidence="2 3">F394</strain>
    </source>
</reference>
<gene>
    <name evidence="2" type="primary">moeB</name>
    <name evidence="2" type="ORF">RM540_12990</name>
</gene>
<dbReference type="InterPro" id="IPR001763">
    <property type="entry name" value="Rhodanese-like_dom"/>
</dbReference>
<feature type="domain" description="Rhodanese" evidence="1">
    <location>
        <begin position="277"/>
        <end position="366"/>
    </location>
</feature>
<dbReference type="Proteomes" id="UP001267426">
    <property type="component" value="Unassembled WGS sequence"/>
</dbReference>
<evidence type="ECO:0000313" key="2">
    <source>
        <dbReference type="EMBL" id="MDT0632670.1"/>
    </source>
</evidence>
<dbReference type="InterPro" id="IPR035985">
    <property type="entry name" value="Ubiquitin-activating_enz"/>
</dbReference>
<dbReference type="PROSITE" id="PS50206">
    <property type="entry name" value="RHODANESE_3"/>
    <property type="match status" value="1"/>
</dbReference>
<protein>
    <submittedName>
        <fullName evidence="2">Molybdopterin-synthase adenylyltransferase MoeB</fullName>
    </submittedName>
</protein>
<comment type="caution">
    <text evidence="2">The sequence shown here is derived from an EMBL/GenBank/DDBJ whole genome shotgun (WGS) entry which is preliminary data.</text>
</comment>
<dbReference type="SMART" id="SM00450">
    <property type="entry name" value="RHOD"/>
    <property type="match status" value="1"/>
</dbReference>